<dbReference type="AlphaFoldDB" id="A0A1W1WBP9"/>
<feature type="transmembrane region" description="Helical" evidence="1">
    <location>
        <begin position="50"/>
        <end position="66"/>
    </location>
</feature>
<dbReference type="EMBL" id="FWWY01000001">
    <property type="protein sequence ID" value="SMC03724.1"/>
    <property type="molecule type" value="Genomic_DNA"/>
</dbReference>
<dbReference type="Proteomes" id="UP000192660">
    <property type="component" value="Unassembled WGS sequence"/>
</dbReference>
<keyword evidence="3" id="KW-1185">Reference proteome</keyword>
<keyword evidence="1" id="KW-0472">Membrane</keyword>
<dbReference type="RefSeq" id="WP_084661015.1">
    <property type="nucleotide sequence ID" value="NZ_FWWY01000001.1"/>
</dbReference>
<dbReference type="OrthoDB" id="82335at2"/>
<sequence>MPTKCTKRISFSSWLGWHRSRTALKIGFVAGYWGMWLILTRQLVVKRPEVLIITGILPIIWGYEMYREVRHFDQGIITPVTGIVWSTWILLALLFLVYSLMHKPLHLL</sequence>
<feature type="transmembrane region" description="Helical" evidence="1">
    <location>
        <begin position="78"/>
        <end position="101"/>
    </location>
</feature>
<keyword evidence="1" id="KW-0812">Transmembrane</keyword>
<evidence type="ECO:0000313" key="2">
    <source>
        <dbReference type="EMBL" id="SMC03724.1"/>
    </source>
</evidence>
<name>A0A1W1WBP9_SULTA</name>
<dbReference type="STRING" id="28034.BFX07_09955"/>
<gene>
    <name evidence="2" type="ORF">SAMN00768000_1239</name>
</gene>
<organism evidence="2 3">
    <name type="scientific">Sulfobacillus thermosulfidooxidans (strain DSM 9293 / VKM B-1269 / AT-1)</name>
    <dbReference type="NCBI Taxonomy" id="929705"/>
    <lineage>
        <taxon>Bacteria</taxon>
        <taxon>Bacillati</taxon>
        <taxon>Bacillota</taxon>
        <taxon>Clostridia</taxon>
        <taxon>Eubacteriales</taxon>
        <taxon>Clostridiales Family XVII. Incertae Sedis</taxon>
        <taxon>Sulfobacillus</taxon>
    </lineage>
</organism>
<protein>
    <submittedName>
        <fullName evidence="2">Uncharacterized protein</fullName>
    </submittedName>
</protein>
<keyword evidence="1" id="KW-1133">Transmembrane helix</keyword>
<evidence type="ECO:0000256" key="1">
    <source>
        <dbReference type="SAM" id="Phobius"/>
    </source>
</evidence>
<reference evidence="3" key="1">
    <citation type="submission" date="2017-04" db="EMBL/GenBank/DDBJ databases">
        <authorList>
            <person name="Varghese N."/>
            <person name="Submissions S."/>
        </authorList>
    </citation>
    <scope>NUCLEOTIDE SEQUENCE [LARGE SCALE GENOMIC DNA]</scope>
    <source>
        <strain evidence="3">DSM 9293</strain>
    </source>
</reference>
<proteinExistence type="predicted"/>
<evidence type="ECO:0000313" key="3">
    <source>
        <dbReference type="Proteomes" id="UP000192660"/>
    </source>
</evidence>
<accession>A0A1W1WBP9</accession>